<dbReference type="CDD" id="cd06223">
    <property type="entry name" value="PRTases_typeI"/>
    <property type="match status" value="1"/>
</dbReference>
<comment type="caution">
    <text evidence="2">The sequence shown here is derived from an EMBL/GenBank/DDBJ whole genome shotgun (WGS) entry which is preliminary data.</text>
</comment>
<dbReference type="InterPro" id="IPR051910">
    <property type="entry name" value="ComF/GntX_DNA_util-trans"/>
</dbReference>
<dbReference type="InterPro" id="IPR029057">
    <property type="entry name" value="PRTase-like"/>
</dbReference>
<name>A0ABW9I6X7_9ACTN</name>
<dbReference type="Gene3D" id="3.40.50.2020">
    <property type="match status" value="1"/>
</dbReference>
<dbReference type="RefSeq" id="WP_409124285.1">
    <property type="nucleotide sequence ID" value="NZ_JBJVNI010000051.1"/>
</dbReference>
<keyword evidence="3" id="KW-1185">Reference proteome</keyword>
<organism evidence="2 3">
    <name type="scientific">Streptomyces niveiscabiei</name>
    <dbReference type="NCBI Taxonomy" id="164115"/>
    <lineage>
        <taxon>Bacteria</taxon>
        <taxon>Bacillati</taxon>
        <taxon>Actinomycetota</taxon>
        <taxon>Actinomycetes</taxon>
        <taxon>Kitasatosporales</taxon>
        <taxon>Streptomycetaceae</taxon>
        <taxon>Streptomyces</taxon>
    </lineage>
</organism>
<dbReference type="Proteomes" id="UP001631957">
    <property type="component" value="Unassembled WGS sequence"/>
</dbReference>
<evidence type="ECO:0000256" key="1">
    <source>
        <dbReference type="ARBA" id="ARBA00008007"/>
    </source>
</evidence>
<evidence type="ECO:0000313" key="3">
    <source>
        <dbReference type="Proteomes" id="UP001631957"/>
    </source>
</evidence>
<gene>
    <name evidence="2" type="ORF">ACKI18_46450</name>
</gene>
<proteinExistence type="inferred from homology"/>
<dbReference type="PANTHER" id="PTHR47505:SF1">
    <property type="entry name" value="DNA UTILIZATION PROTEIN YHGH"/>
    <property type="match status" value="1"/>
</dbReference>
<dbReference type="PANTHER" id="PTHR47505">
    <property type="entry name" value="DNA UTILIZATION PROTEIN YHGH"/>
    <property type="match status" value="1"/>
</dbReference>
<dbReference type="InterPro" id="IPR000836">
    <property type="entry name" value="PRTase_dom"/>
</dbReference>
<comment type="similarity">
    <text evidence="1">Belongs to the ComF/GntX family.</text>
</comment>
<sequence length="288" mass="29018">MLPGECAGCGRARTVLCARCREALSGEGARWVRIRGRQAGLPPVCAAGPYAGAVREVLLAHKERGALGLVGALGAGLARAVEVGLGGVGVVRGALPGDGLAVRGGALPEEGPAVRGGAAVGRRVFLGDGPGVGGAVLLVPVPSARGAVRARGHDPVRRVALAAAGVLRRGGMGVRVASVVRQRAGVRDQAGLGFWERRENLAGALRVSPAGVRVLQGRAVVLVDDIVTTGASLAEAARVVGEACEGGGEEVSGEVAREGPHPVERRRRGVLCAAVVAGSPDSFEINRN</sequence>
<protein>
    <submittedName>
        <fullName evidence="2">ComF family protein</fullName>
    </submittedName>
</protein>
<dbReference type="EMBL" id="JBJVNI010000051">
    <property type="protein sequence ID" value="MFM9616108.1"/>
    <property type="molecule type" value="Genomic_DNA"/>
</dbReference>
<reference evidence="2 3" key="1">
    <citation type="submission" date="2024-12" db="EMBL/GenBank/DDBJ databases">
        <title>Forecasting of Potato common scab and diversities of Pathogenic streptomyces spp. in china.</title>
        <authorList>
            <person name="Handique U."/>
            <person name="Wu J."/>
        </authorList>
    </citation>
    <scope>NUCLEOTIDE SEQUENCE [LARGE SCALE GENOMIC DNA]</scope>
    <source>
        <strain evidence="2 3">ZRIMU1530</strain>
    </source>
</reference>
<evidence type="ECO:0000313" key="2">
    <source>
        <dbReference type="EMBL" id="MFM9616108.1"/>
    </source>
</evidence>
<accession>A0ABW9I6X7</accession>
<dbReference type="SUPFAM" id="SSF53271">
    <property type="entry name" value="PRTase-like"/>
    <property type="match status" value="1"/>
</dbReference>